<dbReference type="AlphaFoldDB" id="A0A9D1S7B7"/>
<keyword evidence="1" id="KW-0732">Signal</keyword>
<protein>
    <submittedName>
        <fullName evidence="2">Uncharacterized protein</fullName>
    </submittedName>
</protein>
<feature type="chain" id="PRO_5038690807" evidence="1">
    <location>
        <begin position="28"/>
        <end position="216"/>
    </location>
</feature>
<dbReference type="Proteomes" id="UP000824111">
    <property type="component" value="Unassembled WGS sequence"/>
</dbReference>
<evidence type="ECO:0000256" key="1">
    <source>
        <dbReference type="SAM" id="SignalP"/>
    </source>
</evidence>
<proteinExistence type="predicted"/>
<feature type="non-terminal residue" evidence="2">
    <location>
        <position position="216"/>
    </location>
</feature>
<evidence type="ECO:0000313" key="3">
    <source>
        <dbReference type="Proteomes" id="UP000824111"/>
    </source>
</evidence>
<reference evidence="2" key="1">
    <citation type="submission" date="2020-10" db="EMBL/GenBank/DDBJ databases">
        <authorList>
            <person name="Gilroy R."/>
        </authorList>
    </citation>
    <scope>NUCLEOTIDE SEQUENCE</scope>
    <source>
        <strain evidence="2">ChiSjej4B22-9803</strain>
    </source>
</reference>
<organism evidence="2 3">
    <name type="scientific">Candidatus Avimonoglobus intestinipullorum</name>
    <dbReference type="NCBI Taxonomy" id="2840699"/>
    <lineage>
        <taxon>Bacteria</taxon>
        <taxon>Bacillati</taxon>
        <taxon>Bacillota</taxon>
        <taxon>Clostridia</taxon>
        <taxon>Eubacteriales</taxon>
        <taxon>Candidatus Avimonoglobus</taxon>
    </lineage>
</organism>
<dbReference type="EMBL" id="DVND01000185">
    <property type="protein sequence ID" value="HIU49163.1"/>
    <property type="molecule type" value="Genomic_DNA"/>
</dbReference>
<evidence type="ECO:0000313" key="2">
    <source>
        <dbReference type="EMBL" id="HIU49163.1"/>
    </source>
</evidence>
<comment type="caution">
    <text evidence="2">The sequence shown here is derived from an EMBL/GenBank/DDBJ whole genome shotgun (WGS) entry which is preliminary data.</text>
</comment>
<accession>A0A9D1S7B7</accession>
<reference evidence="2" key="2">
    <citation type="journal article" date="2021" name="PeerJ">
        <title>Extensive microbial diversity within the chicken gut microbiome revealed by metagenomics and culture.</title>
        <authorList>
            <person name="Gilroy R."/>
            <person name="Ravi A."/>
            <person name="Getino M."/>
            <person name="Pursley I."/>
            <person name="Horton D.L."/>
            <person name="Alikhan N.F."/>
            <person name="Baker D."/>
            <person name="Gharbi K."/>
            <person name="Hall N."/>
            <person name="Watson M."/>
            <person name="Adriaenssens E.M."/>
            <person name="Foster-Nyarko E."/>
            <person name="Jarju S."/>
            <person name="Secka A."/>
            <person name="Antonio M."/>
            <person name="Oren A."/>
            <person name="Chaudhuri R.R."/>
            <person name="La Ragione R."/>
            <person name="Hildebrand F."/>
            <person name="Pallen M.J."/>
        </authorList>
    </citation>
    <scope>NUCLEOTIDE SEQUENCE</scope>
    <source>
        <strain evidence="2">ChiSjej4B22-9803</strain>
    </source>
</reference>
<gene>
    <name evidence="2" type="ORF">IAB04_07335</name>
</gene>
<name>A0A9D1S7B7_9FIRM</name>
<sequence length="216" mass="23409">MIGFKKKWIAGAVAAVLAVMNTAPALAGKSDGFYCDFEGYTGGGMTVENPDAVAPWAGSCRLNGNVEQLYAKDTEKGTSLWICTDHQDLGDRYLAGTFLDTPSVDSVVMQFDVKPLGLGSKTRFGLTGKKEDGTNVYQSLFYVYPDGRLEIYARGTIATADQSISEQCYTENAAVTLRRGNKLVYAESEAVTIPVGEWSSLAAVYRVEKSGIDYYV</sequence>
<feature type="signal peptide" evidence="1">
    <location>
        <begin position="1"/>
        <end position="27"/>
    </location>
</feature>